<dbReference type="Pfam" id="PF04198">
    <property type="entry name" value="Sugar-bind"/>
    <property type="match status" value="1"/>
</dbReference>
<dbReference type="Proteomes" id="UP001516351">
    <property type="component" value="Unassembled WGS sequence"/>
</dbReference>
<evidence type="ECO:0000256" key="4">
    <source>
        <dbReference type="ARBA" id="ARBA00023163"/>
    </source>
</evidence>
<sequence>MTRVKRMQGKGVTSDKATRLRVAWMYYDRRMTQRDIAEALGLARTTVIRLLEEVLRRGEVQIWIATDSEESLSLAADLEARFGLAEAIIVPQARDQDEATRSVGAALGRFLSETVHEGMSLGVGWGRTLTASLGSFRPLRLADTRVISLLGGMIEAGHENSTDYAWQLASRMGAECFLYPAPLLVDSAETARVLREKCGLDRIDQMAASLDMAIVSVGDIGAEATSLSRGLISAAEYERLIERGALCDVMCHALDGQGREIDHPLNRRIMSVALSVLAETRHLVIASGGVSRAPAIFAAIRRLGCHTLVTDIGAARALLALGNDL</sequence>
<dbReference type="PANTHER" id="PTHR34294:SF1">
    <property type="entry name" value="TRANSCRIPTIONAL REGULATOR LSRR"/>
    <property type="match status" value="1"/>
</dbReference>
<reference evidence="6 7" key="1">
    <citation type="submission" date="2020-06" db="EMBL/GenBank/DDBJ databases">
        <title>Synonyms of Asaia species.</title>
        <authorList>
            <person name="Sombolestani A."/>
        </authorList>
    </citation>
    <scope>NUCLEOTIDE SEQUENCE [LARGE SCALE GENOMIC DNA]</scope>
    <source>
        <strain evidence="6 7">LMG 27047</strain>
    </source>
</reference>
<dbReference type="PANTHER" id="PTHR34294">
    <property type="entry name" value="TRANSCRIPTIONAL REGULATOR-RELATED"/>
    <property type="match status" value="1"/>
</dbReference>
<evidence type="ECO:0000256" key="2">
    <source>
        <dbReference type="ARBA" id="ARBA00023015"/>
    </source>
</evidence>
<evidence type="ECO:0000256" key="3">
    <source>
        <dbReference type="ARBA" id="ARBA00023125"/>
    </source>
</evidence>
<evidence type="ECO:0000313" key="6">
    <source>
        <dbReference type="EMBL" id="NVN45878.1"/>
    </source>
</evidence>
<comment type="caution">
    <text evidence="6">The sequence shown here is derived from an EMBL/GenBank/DDBJ whole genome shotgun (WGS) entry which is preliminary data.</text>
</comment>
<comment type="similarity">
    <text evidence="1">Belongs to the SorC transcriptional regulatory family.</text>
</comment>
<keyword evidence="4" id="KW-0804">Transcription</keyword>
<evidence type="ECO:0000259" key="5">
    <source>
        <dbReference type="Pfam" id="PF04198"/>
    </source>
</evidence>
<dbReference type="EMBL" id="JABXXV010000002">
    <property type="protein sequence ID" value="NVN45878.1"/>
    <property type="molecule type" value="Genomic_DNA"/>
</dbReference>
<dbReference type="InterPro" id="IPR007324">
    <property type="entry name" value="Sugar-bd_dom_put"/>
</dbReference>
<dbReference type="InterPro" id="IPR051054">
    <property type="entry name" value="SorC_transcr_regulators"/>
</dbReference>
<evidence type="ECO:0000256" key="1">
    <source>
        <dbReference type="ARBA" id="ARBA00010466"/>
    </source>
</evidence>
<gene>
    <name evidence="6" type="ORF">HW542_03535</name>
</gene>
<accession>A0ABX2P1U8</accession>
<organism evidence="6 7">
    <name type="scientific">Asaia spathodeae</name>
    <dbReference type="NCBI Taxonomy" id="657016"/>
    <lineage>
        <taxon>Bacteria</taxon>
        <taxon>Pseudomonadati</taxon>
        <taxon>Pseudomonadota</taxon>
        <taxon>Alphaproteobacteria</taxon>
        <taxon>Acetobacterales</taxon>
        <taxon>Acetobacteraceae</taxon>
        <taxon>Asaia</taxon>
    </lineage>
</organism>
<evidence type="ECO:0000313" key="7">
    <source>
        <dbReference type="Proteomes" id="UP001516351"/>
    </source>
</evidence>
<dbReference type="Gene3D" id="3.40.50.1360">
    <property type="match status" value="1"/>
</dbReference>
<name>A0ABX2P1U8_9PROT</name>
<feature type="domain" description="Sugar-binding" evidence="5">
    <location>
        <begin position="69"/>
        <end position="320"/>
    </location>
</feature>
<protein>
    <submittedName>
        <fullName evidence="6">Helix-turn-helix domain-containing protein</fullName>
    </submittedName>
</protein>
<keyword evidence="3" id="KW-0238">DNA-binding</keyword>
<keyword evidence="2" id="KW-0805">Transcription regulation</keyword>
<dbReference type="SUPFAM" id="SSF100950">
    <property type="entry name" value="NagB/RpiA/CoA transferase-like"/>
    <property type="match status" value="1"/>
</dbReference>
<dbReference type="InterPro" id="IPR036388">
    <property type="entry name" value="WH-like_DNA-bd_sf"/>
</dbReference>
<dbReference type="Gene3D" id="1.10.10.10">
    <property type="entry name" value="Winged helix-like DNA-binding domain superfamily/Winged helix DNA-binding domain"/>
    <property type="match status" value="1"/>
</dbReference>
<dbReference type="InterPro" id="IPR037171">
    <property type="entry name" value="NagB/RpiA_transferase-like"/>
</dbReference>
<keyword evidence="7" id="KW-1185">Reference proteome</keyword>
<proteinExistence type="inferred from homology"/>